<feature type="domain" description="KaiC" evidence="3">
    <location>
        <begin position="3"/>
        <end position="233"/>
    </location>
</feature>
<dbReference type="Proteomes" id="UP001320159">
    <property type="component" value="Unassembled WGS sequence"/>
</dbReference>
<dbReference type="PANTHER" id="PTHR43637">
    <property type="entry name" value="UPF0273 PROTEIN TM_0370"/>
    <property type="match status" value="1"/>
</dbReference>
<gene>
    <name evidence="4" type="ORF">CUJ83_09210</name>
</gene>
<dbReference type="PANTHER" id="PTHR43637:SF1">
    <property type="entry name" value="UPF0273 PROTEIN TM_0370"/>
    <property type="match status" value="1"/>
</dbReference>
<name>A0AAP2REP9_9EURY</name>
<dbReference type="AlphaFoldDB" id="A0AAP2REP9"/>
<proteinExistence type="predicted"/>
<evidence type="ECO:0000256" key="1">
    <source>
        <dbReference type="ARBA" id="ARBA00022741"/>
    </source>
</evidence>
<comment type="caution">
    <text evidence="4">The sequence shown here is derived from an EMBL/GenBank/DDBJ whole genome shotgun (WGS) entry which is preliminary data.</text>
</comment>
<dbReference type="SUPFAM" id="SSF52540">
    <property type="entry name" value="P-loop containing nucleoside triphosphate hydrolases"/>
    <property type="match status" value="1"/>
</dbReference>
<dbReference type="EMBL" id="PGCK01000007">
    <property type="protein sequence ID" value="MCD1295175.1"/>
    <property type="molecule type" value="Genomic_DNA"/>
</dbReference>
<keyword evidence="2" id="KW-0067">ATP-binding</keyword>
<protein>
    <recommendedName>
        <fullName evidence="3">KaiC domain-containing protein</fullName>
    </recommendedName>
</protein>
<dbReference type="GO" id="GO:0005524">
    <property type="term" value="F:ATP binding"/>
    <property type="evidence" value="ECO:0007669"/>
    <property type="project" value="UniProtKB-KW"/>
</dbReference>
<dbReference type="RefSeq" id="WP_230742024.1">
    <property type="nucleotide sequence ID" value="NZ_PGCK01000007.1"/>
</dbReference>
<dbReference type="Pfam" id="PF06745">
    <property type="entry name" value="ATPase"/>
    <property type="match status" value="1"/>
</dbReference>
<dbReference type="PROSITE" id="PS51146">
    <property type="entry name" value="KAIC"/>
    <property type="match status" value="1"/>
</dbReference>
<evidence type="ECO:0000313" key="5">
    <source>
        <dbReference type="Proteomes" id="UP001320159"/>
    </source>
</evidence>
<keyword evidence="5" id="KW-1185">Reference proteome</keyword>
<keyword evidence="1" id="KW-0547">Nucleotide-binding</keyword>
<dbReference type="InterPro" id="IPR027417">
    <property type="entry name" value="P-loop_NTPase"/>
</dbReference>
<evidence type="ECO:0000256" key="2">
    <source>
        <dbReference type="ARBA" id="ARBA00022840"/>
    </source>
</evidence>
<dbReference type="InterPro" id="IPR010624">
    <property type="entry name" value="KaiC_dom"/>
</dbReference>
<accession>A0AAP2REP9</accession>
<reference evidence="4 5" key="1">
    <citation type="submission" date="2017-11" db="EMBL/GenBank/DDBJ databases">
        <title>Isolation and Characterization of Family Methanocellaceae Species from Potential Methane Hydrate Area Offshore Southwestern Taiwan.</title>
        <authorList>
            <person name="Zhang W.-L."/>
            <person name="Chen W.-C."/>
            <person name="Lai M.-C."/>
            <person name="Chen S.-C."/>
        </authorList>
    </citation>
    <scope>NUCLEOTIDE SEQUENCE [LARGE SCALE GENOMIC DNA]</scope>
    <source>
        <strain evidence="4 5">CWC-04</strain>
    </source>
</reference>
<sequence length="233" mass="26167">MSERVRSGISGLDEILDGGFFAGQTYGVTGGPGSGKSIFSMEFLVKGAQIGEKGLYISSEVSVDKLIKQMPFWDLKEYIDKGDIVPFSTRPQPDEIVVESEKFDLGGLIYLVKHYVKNKGIKRVVFDSITAFVQQYENKKPLRRELNNLIGILESLGCTTILIFENQVFEPTDFMEFVVDGVLELGIIETREDVVRYIQVKKMRGTSHDMNKRAIEIQENGIIVTNLKPFLSG</sequence>
<dbReference type="Gene3D" id="3.40.50.300">
    <property type="entry name" value="P-loop containing nucleotide triphosphate hydrolases"/>
    <property type="match status" value="1"/>
</dbReference>
<organism evidence="4 5">
    <name type="scientific">Methanooceanicella nereidis</name>
    <dbReference type="NCBI Taxonomy" id="2052831"/>
    <lineage>
        <taxon>Archaea</taxon>
        <taxon>Methanobacteriati</taxon>
        <taxon>Methanobacteriota</taxon>
        <taxon>Stenosarchaea group</taxon>
        <taxon>Methanomicrobia</taxon>
        <taxon>Methanocellales</taxon>
        <taxon>Methanocellaceae</taxon>
        <taxon>Methanooceanicella</taxon>
    </lineage>
</organism>
<evidence type="ECO:0000259" key="3">
    <source>
        <dbReference type="PROSITE" id="PS51146"/>
    </source>
</evidence>
<dbReference type="InterPro" id="IPR014774">
    <property type="entry name" value="KaiC-like_dom"/>
</dbReference>
<evidence type="ECO:0000313" key="4">
    <source>
        <dbReference type="EMBL" id="MCD1295175.1"/>
    </source>
</evidence>